<accession>A0ABT7JA72</accession>
<keyword evidence="1" id="KW-0418">Kinase</keyword>
<dbReference type="Pfam" id="PF13581">
    <property type="entry name" value="HATPase_c_2"/>
    <property type="match status" value="1"/>
</dbReference>
<evidence type="ECO:0000313" key="3">
    <source>
        <dbReference type="EMBL" id="MDL2081783.1"/>
    </source>
</evidence>
<organism evidence="3 4">
    <name type="scientific">Streptomyces fuscus</name>
    <dbReference type="NCBI Taxonomy" id="3048495"/>
    <lineage>
        <taxon>Bacteria</taxon>
        <taxon>Bacillati</taxon>
        <taxon>Actinomycetota</taxon>
        <taxon>Actinomycetes</taxon>
        <taxon>Kitasatosporales</taxon>
        <taxon>Streptomycetaceae</taxon>
        <taxon>Streptomyces</taxon>
    </lineage>
</organism>
<sequence length="133" mass="13773">MGESDSVMEVSLLALPKAVAELRRAVRDRFGDEGGEVQLCVSELMANVIRHVGEGVPVTVRVARAGVRTRVAVSDAGLCVLPGVSAVTVHDESGRGLLLVDAVAVRWGVERGVVGKTVWCEVAGGEGEGGISP</sequence>
<comment type="caution">
    <text evidence="3">The sequence shown here is derived from an EMBL/GenBank/DDBJ whole genome shotgun (WGS) entry which is preliminary data.</text>
</comment>
<protein>
    <submittedName>
        <fullName evidence="3">ATP-binding protein</fullName>
    </submittedName>
</protein>
<keyword evidence="1" id="KW-0808">Transferase</keyword>
<dbReference type="InterPro" id="IPR036890">
    <property type="entry name" value="HATPase_C_sf"/>
</dbReference>
<evidence type="ECO:0000313" key="4">
    <source>
        <dbReference type="Proteomes" id="UP001241926"/>
    </source>
</evidence>
<proteinExistence type="predicted"/>
<dbReference type="Gene3D" id="3.30.565.10">
    <property type="entry name" value="Histidine kinase-like ATPase, C-terminal domain"/>
    <property type="match status" value="1"/>
</dbReference>
<evidence type="ECO:0000259" key="2">
    <source>
        <dbReference type="Pfam" id="PF13581"/>
    </source>
</evidence>
<dbReference type="PANTHER" id="PTHR35526">
    <property type="entry name" value="ANTI-SIGMA-F FACTOR RSBW-RELATED"/>
    <property type="match status" value="1"/>
</dbReference>
<keyword evidence="1" id="KW-0723">Serine/threonine-protein kinase</keyword>
<dbReference type="EMBL" id="JASJUS010000056">
    <property type="protein sequence ID" value="MDL2081783.1"/>
    <property type="molecule type" value="Genomic_DNA"/>
</dbReference>
<keyword evidence="3" id="KW-0547">Nucleotide-binding</keyword>
<dbReference type="RefSeq" id="WP_261718686.1">
    <property type="nucleotide sequence ID" value="NZ_JASJUS010000056.1"/>
</dbReference>
<dbReference type="InterPro" id="IPR003594">
    <property type="entry name" value="HATPase_dom"/>
</dbReference>
<dbReference type="CDD" id="cd16936">
    <property type="entry name" value="HATPase_RsbW-like"/>
    <property type="match status" value="1"/>
</dbReference>
<gene>
    <name evidence="3" type="ORF">QNN03_35695</name>
</gene>
<keyword evidence="3" id="KW-0067">ATP-binding</keyword>
<dbReference type="GO" id="GO:0005524">
    <property type="term" value="F:ATP binding"/>
    <property type="evidence" value="ECO:0007669"/>
    <property type="project" value="UniProtKB-KW"/>
</dbReference>
<dbReference type="PANTHER" id="PTHR35526:SF3">
    <property type="entry name" value="ANTI-SIGMA-F FACTOR RSBW"/>
    <property type="match status" value="1"/>
</dbReference>
<keyword evidence="4" id="KW-1185">Reference proteome</keyword>
<name>A0ABT7JA72_9ACTN</name>
<feature type="domain" description="Histidine kinase/HSP90-like ATPase" evidence="2">
    <location>
        <begin position="19"/>
        <end position="119"/>
    </location>
</feature>
<dbReference type="Proteomes" id="UP001241926">
    <property type="component" value="Unassembled WGS sequence"/>
</dbReference>
<dbReference type="SUPFAM" id="SSF55874">
    <property type="entry name" value="ATPase domain of HSP90 chaperone/DNA topoisomerase II/histidine kinase"/>
    <property type="match status" value="1"/>
</dbReference>
<evidence type="ECO:0000256" key="1">
    <source>
        <dbReference type="ARBA" id="ARBA00022527"/>
    </source>
</evidence>
<dbReference type="InterPro" id="IPR050267">
    <property type="entry name" value="Anti-sigma-factor_SerPK"/>
</dbReference>
<reference evidence="3 4" key="1">
    <citation type="submission" date="2023-05" db="EMBL/GenBank/DDBJ databases">
        <title>Streptomyces fuscus sp. nov., a brown-black pigment producing actinomyces isolated from dry sand of Sea duck farm.</title>
        <authorList>
            <person name="Xie J."/>
            <person name="Shen N."/>
        </authorList>
    </citation>
    <scope>NUCLEOTIDE SEQUENCE [LARGE SCALE GENOMIC DNA]</scope>
    <source>
        <strain evidence="3 4">GXMU-J15</strain>
    </source>
</reference>